<dbReference type="GO" id="GO:0005655">
    <property type="term" value="C:nucleolar ribonuclease P complex"/>
    <property type="evidence" value="ECO:0007669"/>
    <property type="project" value="TreeGrafter"/>
</dbReference>
<dbReference type="STRING" id="1664694.A0A0N1NZY6"/>
<dbReference type="GO" id="GO:0005829">
    <property type="term" value="C:cytosol"/>
    <property type="evidence" value="ECO:0007669"/>
    <property type="project" value="TreeGrafter"/>
</dbReference>
<dbReference type="Proteomes" id="UP000038010">
    <property type="component" value="Unassembled WGS sequence"/>
</dbReference>
<dbReference type="PANTHER" id="PTHR28272:SF1">
    <property type="entry name" value="RIBONUCLEASES P_MRP PROTEIN SUBUNIT POP3"/>
    <property type="match status" value="1"/>
</dbReference>
<dbReference type="GeneID" id="28737287"/>
<keyword evidence="3" id="KW-1185">Reference proteome</keyword>
<comment type="caution">
    <text evidence="2">The sequence shown here is derived from an EMBL/GenBank/DDBJ whole genome shotgun (WGS) entry which is preliminary data.</text>
</comment>
<dbReference type="GO" id="GO:0004526">
    <property type="term" value="F:ribonuclease P activity"/>
    <property type="evidence" value="ECO:0007669"/>
    <property type="project" value="TreeGrafter"/>
</dbReference>
<evidence type="ECO:0000313" key="3">
    <source>
        <dbReference type="Proteomes" id="UP000038010"/>
    </source>
</evidence>
<organism evidence="2 3">
    <name type="scientific">Cyphellophora attinorum</name>
    <dbReference type="NCBI Taxonomy" id="1664694"/>
    <lineage>
        <taxon>Eukaryota</taxon>
        <taxon>Fungi</taxon>
        <taxon>Dikarya</taxon>
        <taxon>Ascomycota</taxon>
        <taxon>Pezizomycotina</taxon>
        <taxon>Eurotiomycetes</taxon>
        <taxon>Chaetothyriomycetidae</taxon>
        <taxon>Chaetothyriales</taxon>
        <taxon>Cyphellophoraceae</taxon>
        <taxon>Cyphellophora</taxon>
    </lineage>
</organism>
<accession>A0A0N1NZY6</accession>
<dbReference type="EMBL" id="LFJN01000015">
    <property type="protein sequence ID" value="KPI39383.1"/>
    <property type="molecule type" value="Genomic_DNA"/>
</dbReference>
<dbReference type="RefSeq" id="XP_017999346.1">
    <property type="nucleotide sequence ID" value="XM_018145407.1"/>
</dbReference>
<dbReference type="PANTHER" id="PTHR28272">
    <property type="entry name" value="RIBONUCLEASES P/MRP PROTEIN SUBUNIT POP3"/>
    <property type="match status" value="1"/>
</dbReference>
<feature type="compositionally biased region" description="Basic residues" evidence="1">
    <location>
        <begin position="49"/>
        <end position="62"/>
    </location>
</feature>
<reference evidence="2 3" key="1">
    <citation type="submission" date="2015-06" db="EMBL/GenBank/DDBJ databases">
        <title>Draft genome of the ant-associated black yeast Phialophora attae CBS 131958.</title>
        <authorList>
            <person name="Moreno L.F."/>
            <person name="Stielow B.J."/>
            <person name="de Hoog S."/>
            <person name="Vicente V.A."/>
            <person name="Weiss V.A."/>
            <person name="de Vries M."/>
            <person name="Cruz L.M."/>
            <person name="Souza E.M."/>
        </authorList>
    </citation>
    <scope>NUCLEOTIDE SEQUENCE [LARGE SCALE GENOMIC DNA]</scope>
    <source>
        <strain evidence="2 3">CBS 131958</strain>
    </source>
</reference>
<evidence type="ECO:0000256" key="1">
    <source>
        <dbReference type="SAM" id="MobiDB-lite"/>
    </source>
</evidence>
<dbReference type="GO" id="GO:0000172">
    <property type="term" value="C:ribonuclease MRP complex"/>
    <property type="evidence" value="ECO:0007669"/>
    <property type="project" value="TreeGrafter"/>
</dbReference>
<dbReference type="GO" id="GO:0034965">
    <property type="term" value="P:intronic box C/D snoRNA processing"/>
    <property type="evidence" value="ECO:0007669"/>
    <property type="project" value="TreeGrafter"/>
</dbReference>
<dbReference type="OrthoDB" id="20109at2759"/>
<evidence type="ECO:0000313" key="2">
    <source>
        <dbReference type="EMBL" id="KPI39383.1"/>
    </source>
</evidence>
<protein>
    <submittedName>
        <fullName evidence="2">Uncharacterized protein</fullName>
    </submittedName>
</protein>
<name>A0A0N1NZY6_9EURO</name>
<gene>
    <name evidence="2" type="ORF">AB675_5213</name>
</gene>
<dbReference type="VEuPathDB" id="FungiDB:AB675_5213"/>
<dbReference type="GO" id="GO:0008033">
    <property type="term" value="P:tRNA processing"/>
    <property type="evidence" value="ECO:0007669"/>
    <property type="project" value="InterPro"/>
</dbReference>
<dbReference type="InterPro" id="IPR013241">
    <property type="entry name" value="RNase_P_Pop3"/>
</dbReference>
<dbReference type="GO" id="GO:0000171">
    <property type="term" value="F:ribonuclease MRP activity"/>
    <property type="evidence" value="ECO:0007669"/>
    <property type="project" value="TreeGrafter"/>
</dbReference>
<sequence length="231" mass="24864">MKNTGMRPQYATNIAYQKPTWPSCDPTIEAAALTLLEPVLHQIGEHRKSTSKRSRGRNRPNKPAKDASPAADVESDVLNAVTVGLQSNWRKLEGQARGEATEDNPIAIVFCSRDAIPDPAADALLLLIAAASARPDTAPIRLVPISADTESKIAASLGMPRAALVGISEGNSRTAPLTQYVRETIAPLEAPWLRDRDLSMYVALQVETTLVPVKSNKREPVSTPKAKSGQV</sequence>
<proteinExistence type="predicted"/>
<feature type="region of interest" description="Disordered" evidence="1">
    <location>
        <begin position="43"/>
        <end position="73"/>
    </location>
</feature>
<dbReference type="GO" id="GO:0006364">
    <property type="term" value="P:rRNA processing"/>
    <property type="evidence" value="ECO:0007669"/>
    <property type="project" value="InterPro"/>
</dbReference>
<dbReference type="AlphaFoldDB" id="A0A0N1NZY6"/>
<dbReference type="Pfam" id="PF08228">
    <property type="entry name" value="RNase_P_pop3"/>
    <property type="match status" value="1"/>
</dbReference>